<dbReference type="SUPFAM" id="SSF103473">
    <property type="entry name" value="MFS general substrate transporter"/>
    <property type="match status" value="1"/>
</dbReference>
<feature type="transmembrane region" description="Helical" evidence="4">
    <location>
        <begin position="180"/>
        <end position="200"/>
    </location>
</feature>
<accession>A0A372ILD5</accession>
<evidence type="ECO:0000256" key="2">
    <source>
        <dbReference type="ARBA" id="ARBA00022989"/>
    </source>
</evidence>
<feature type="transmembrane region" description="Helical" evidence="4">
    <location>
        <begin position="357"/>
        <end position="380"/>
    </location>
</feature>
<feature type="transmembrane region" description="Helical" evidence="4">
    <location>
        <begin position="234"/>
        <end position="257"/>
    </location>
</feature>
<dbReference type="InterPro" id="IPR011701">
    <property type="entry name" value="MFS"/>
</dbReference>
<evidence type="ECO:0000313" key="6">
    <source>
        <dbReference type="EMBL" id="RFU15714.1"/>
    </source>
</evidence>
<dbReference type="PANTHER" id="PTHR11360">
    <property type="entry name" value="MONOCARBOXYLATE TRANSPORTER"/>
    <property type="match status" value="1"/>
</dbReference>
<dbReference type="GO" id="GO:0022857">
    <property type="term" value="F:transmembrane transporter activity"/>
    <property type="evidence" value="ECO:0007669"/>
    <property type="project" value="InterPro"/>
</dbReference>
<feature type="transmembrane region" description="Helical" evidence="4">
    <location>
        <begin position="323"/>
        <end position="345"/>
    </location>
</feature>
<feature type="transmembrane region" description="Helical" evidence="4">
    <location>
        <begin position="146"/>
        <end position="168"/>
    </location>
</feature>
<feature type="transmembrane region" description="Helical" evidence="4">
    <location>
        <begin position="60"/>
        <end position="78"/>
    </location>
</feature>
<dbReference type="Pfam" id="PF07690">
    <property type="entry name" value="MFS_1"/>
    <property type="match status" value="1"/>
</dbReference>
<dbReference type="Proteomes" id="UP000264702">
    <property type="component" value="Unassembled WGS sequence"/>
</dbReference>
<dbReference type="EMBL" id="QVQT01000005">
    <property type="protein sequence ID" value="RFU15714.1"/>
    <property type="molecule type" value="Genomic_DNA"/>
</dbReference>
<evidence type="ECO:0000313" key="7">
    <source>
        <dbReference type="Proteomes" id="UP000264702"/>
    </source>
</evidence>
<dbReference type="RefSeq" id="WP_117301368.1">
    <property type="nucleotide sequence ID" value="NZ_QVQT02000005.1"/>
</dbReference>
<feature type="domain" description="Major facilitator superfamily (MFS) profile" evidence="5">
    <location>
        <begin position="21"/>
        <end position="411"/>
    </location>
</feature>
<evidence type="ECO:0000256" key="1">
    <source>
        <dbReference type="ARBA" id="ARBA00022692"/>
    </source>
</evidence>
<dbReference type="InterPro" id="IPR036259">
    <property type="entry name" value="MFS_trans_sf"/>
</dbReference>
<keyword evidence="3 4" id="KW-0472">Membrane</keyword>
<reference evidence="6 7" key="1">
    <citation type="submission" date="2018-08" db="EMBL/GenBank/DDBJ databases">
        <title>Acidipila sp. 4G-K13, an acidobacterium isolated from forest soil.</title>
        <authorList>
            <person name="Gao Z.-H."/>
            <person name="Qiu L.-H."/>
        </authorList>
    </citation>
    <scope>NUCLEOTIDE SEQUENCE [LARGE SCALE GENOMIC DNA]</scope>
    <source>
        <strain evidence="6 7">4G-K13</strain>
    </source>
</reference>
<dbReference type="InterPro" id="IPR020846">
    <property type="entry name" value="MFS_dom"/>
</dbReference>
<dbReference type="Gene3D" id="1.20.1250.20">
    <property type="entry name" value="MFS general substrate transporter like domains"/>
    <property type="match status" value="2"/>
</dbReference>
<feature type="transmembrane region" description="Helical" evidence="4">
    <location>
        <begin position="299"/>
        <end position="317"/>
    </location>
</feature>
<comment type="caution">
    <text evidence="6">The sequence shown here is derived from an EMBL/GenBank/DDBJ whole genome shotgun (WGS) entry which is preliminary data.</text>
</comment>
<dbReference type="InterPro" id="IPR050327">
    <property type="entry name" value="Proton-linked_MCT"/>
</dbReference>
<evidence type="ECO:0000256" key="3">
    <source>
        <dbReference type="ARBA" id="ARBA00023136"/>
    </source>
</evidence>
<dbReference type="AlphaFoldDB" id="A0A372ILD5"/>
<dbReference type="CDD" id="cd17355">
    <property type="entry name" value="MFS_YcxA_like"/>
    <property type="match status" value="1"/>
</dbReference>
<protein>
    <submittedName>
        <fullName evidence="6">MFS transporter</fullName>
    </submittedName>
</protein>
<keyword evidence="7" id="KW-1185">Reference proteome</keyword>
<proteinExistence type="predicted"/>
<evidence type="ECO:0000259" key="5">
    <source>
        <dbReference type="PROSITE" id="PS50850"/>
    </source>
</evidence>
<gene>
    <name evidence="6" type="ORF">D0Y96_14785</name>
</gene>
<name>A0A372ILD5_9BACT</name>
<feature type="transmembrane region" description="Helical" evidence="4">
    <location>
        <begin position="90"/>
        <end position="109"/>
    </location>
</feature>
<feature type="transmembrane region" description="Helical" evidence="4">
    <location>
        <begin position="269"/>
        <end position="287"/>
    </location>
</feature>
<dbReference type="OrthoDB" id="182417at2"/>
<dbReference type="PROSITE" id="PS50850">
    <property type="entry name" value="MFS"/>
    <property type="match status" value="1"/>
</dbReference>
<keyword evidence="2 4" id="KW-1133">Transmembrane helix</keyword>
<organism evidence="6 7">
    <name type="scientific">Paracidobacterium acidisoli</name>
    <dbReference type="NCBI Taxonomy" id="2303751"/>
    <lineage>
        <taxon>Bacteria</taxon>
        <taxon>Pseudomonadati</taxon>
        <taxon>Acidobacteriota</taxon>
        <taxon>Terriglobia</taxon>
        <taxon>Terriglobales</taxon>
        <taxon>Acidobacteriaceae</taxon>
        <taxon>Paracidobacterium</taxon>
    </lineage>
</organism>
<keyword evidence="1 4" id="KW-0812">Transmembrane</keyword>
<evidence type="ECO:0000256" key="4">
    <source>
        <dbReference type="SAM" id="Phobius"/>
    </source>
</evidence>
<feature type="transmembrane region" description="Helical" evidence="4">
    <location>
        <begin position="20"/>
        <end position="40"/>
    </location>
</feature>
<feature type="transmembrane region" description="Helical" evidence="4">
    <location>
        <begin position="115"/>
        <end position="134"/>
    </location>
</feature>
<feature type="transmembrane region" description="Helical" evidence="4">
    <location>
        <begin position="386"/>
        <end position="407"/>
    </location>
</feature>
<sequence length="434" mass="46770">MRNPKHHSADSEESLRYTGWRIVIVCQLGVMVGFATTFIYSFSLMMKSWQHDFGWNREQISQGFSLAAITVAICSPLMGKLLDRFEPRSLIAPCMAVFGLGMASLAFLTPSLTRYYATAVVIGVAGTGTYQLGYARIVASWFEHRLGIALSFVVAGSGLGSLFFPPLVEHLISVYGWRNTYLLLACLPLFLGAPLTWFFAPSSQAKHRAANKAQQAGEQAPGLGWKQGLASRSFWLIALGICCMSLAENGALAHLVPMLNDRGISARDAAFIVSILGGSSLAGRLLLGWMLDYLEGARIATGALLLAGSGIYLLGHARSFRAAAIAALIAGLGMGCEFDLIPYMLKRYFGMRSFSTIYGLTYSVYAVAGGTAPLLLGYIYDVTGSYTRILSIFSVITAVVAFAMLLLPAYRFAAPPATFSESLSLETEAAVESN</sequence>